<evidence type="ECO:0000313" key="2">
    <source>
        <dbReference type="Proteomes" id="UP000198211"/>
    </source>
</evidence>
<accession>A0A225UJV4</accession>
<evidence type="ECO:0000313" key="1">
    <source>
        <dbReference type="EMBL" id="OWY92836.1"/>
    </source>
</evidence>
<dbReference type="STRING" id="4795.A0A225UJV4"/>
<dbReference type="OrthoDB" id="91401at2759"/>
<proteinExistence type="predicted"/>
<organism evidence="1 2">
    <name type="scientific">Phytophthora megakarya</name>
    <dbReference type="NCBI Taxonomy" id="4795"/>
    <lineage>
        <taxon>Eukaryota</taxon>
        <taxon>Sar</taxon>
        <taxon>Stramenopiles</taxon>
        <taxon>Oomycota</taxon>
        <taxon>Peronosporomycetes</taxon>
        <taxon>Peronosporales</taxon>
        <taxon>Peronosporaceae</taxon>
        <taxon>Phytophthora</taxon>
    </lineage>
</organism>
<protein>
    <submittedName>
        <fullName evidence="1">Polyprotein</fullName>
    </submittedName>
</protein>
<gene>
    <name evidence="1" type="ORF">PHMEG_00037994</name>
</gene>
<dbReference type="EMBL" id="NBNE01017222">
    <property type="protein sequence ID" value="OWY92836.1"/>
    <property type="molecule type" value="Genomic_DNA"/>
</dbReference>
<feature type="non-terminal residue" evidence="1">
    <location>
        <position position="1"/>
    </location>
</feature>
<dbReference type="Proteomes" id="UP000198211">
    <property type="component" value="Unassembled WGS sequence"/>
</dbReference>
<keyword evidence="2" id="KW-1185">Reference proteome</keyword>
<dbReference type="PANTHER" id="PTHR11439:SF515">
    <property type="entry name" value="GAG-POL POLYPROTEIN"/>
    <property type="match status" value="1"/>
</dbReference>
<reference evidence="2" key="1">
    <citation type="submission" date="2017-03" db="EMBL/GenBank/DDBJ databases">
        <title>Phytopthora megakarya and P. palmivora, two closely related causual agents of cacao black pod achieved similar genome size and gene model numbers by different mechanisms.</title>
        <authorList>
            <person name="Ali S."/>
            <person name="Shao J."/>
            <person name="Larry D.J."/>
            <person name="Kronmiller B."/>
            <person name="Shen D."/>
            <person name="Strem M.D."/>
            <person name="Melnick R.L."/>
            <person name="Guiltinan M.J."/>
            <person name="Tyler B.M."/>
            <person name="Meinhardt L.W."/>
            <person name="Bailey B.A."/>
        </authorList>
    </citation>
    <scope>NUCLEOTIDE SEQUENCE [LARGE SCALE GENOMIC DNA]</scope>
    <source>
        <strain evidence="2">zdho120</strain>
    </source>
</reference>
<sequence>TYGLVYRRVGDVLPLRVDAYCDADHANCVDTSRSITSYLLRLNECTFLYKSKRQGKVTTDTCSSELIAASMCVEDLIWARKLMKEITGNAMPCSTLHIDNQSTITVVSEPGNYQRMKRFAKRTRKIAEFVKQHKIAVQYVSSEQNIADIFTKALGPHQFQSLRQALNVEDVAEAIQGH</sequence>
<name>A0A225UJV4_9STRA</name>
<comment type="caution">
    <text evidence="1">The sequence shown here is derived from an EMBL/GenBank/DDBJ whole genome shotgun (WGS) entry which is preliminary data.</text>
</comment>
<dbReference type="CDD" id="cd09272">
    <property type="entry name" value="RNase_HI_RT_Ty1"/>
    <property type="match status" value="1"/>
</dbReference>
<dbReference type="PANTHER" id="PTHR11439">
    <property type="entry name" value="GAG-POL-RELATED RETROTRANSPOSON"/>
    <property type="match status" value="1"/>
</dbReference>
<dbReference type="AlphaFoldDB" id="A0A225UJV4"/>